<dbReference type="GeneID" id="20091415"/>
<dbReference type="EMBL" id="KI914018">
    <property type="protein sequence ID" value="ETV90951.1"/>
    <property type="molecule type" value="Genomic_DNA"/>
</dbReference>
<sequence>MSEFNSNMSEVRQAVEWSFEIMKKNWAMVGYNMQQKIMLQNVGKQMTNKLHHVVISFSVVLTLLNSLKSILFTFFELHFTFFELHFELVLLELEALLLKGDFTRLSLKNGHAFATQNITVSRVITLKRRTTSTQHCLVPHKSCRRLLFCCLGSRGCSLCLALVAGFIEELDKLIQKDDLACLVLFNAGEVL</sequence>
<protein>
    <submittedName>
        <fullName evidence="2">Uncharacterized protein</fullName>
    </submittedName>
</protein>
<proteinExistence type="predicted"/>
<dbReference type="VEuPathDB" id="FungiDB:H310_14365"/>
<dbReference type="AlphaFoldDB" id="A0A024TBI8"/>
<accession>A0A024TBI8</accession>
<keyword evidence="1" id="KW-0472">Membrane</keyword>
<keyword evidence="1" id="KW-0812">Transmembrane</keyword>
<name>A0A024TBI8_9STRA</name>
<dbReference type="RefSeq" id="XP_008880433.1">
    <property type="nucleotide sequence ID" value="XM_008882211.1"/>
</dbReference>
<gene>
    <name evidence="2" type="ORF">H310_14365</name>
</gene>
<feature type="transmembrane region" description="Helical" evidence="1">
    <location>
        <begin position="53"/>
        <end position="75"/>
    </location>
</feature>
<evidence type="ECO:0000256" key="1">
    <source>
        <dbReference type="SAM" id="Phobius"/>
    </source>
</evidence>
<reference evidence="2" key="1">
    <citation type="submission" date="2013-12" db="EMBL/GenBank/DDBJ databases">
        <title>The Genome Sequence of Aphanomyces invadans NJM9701.</title>
        <authorList>
            <consortium name="The Broad Institute Genomics Platform"/>
            <person name="Russ C."/>
            <person name="Tyler B."/>
            <person name="van West P."/>
            <person name="Dieguez-Uribeondo J."/>
            <person name="Young S.K."/>
            <person name="Zeng Q."/>
            <person name="Gargeya S."/>
            <person name="Fitzgerald M."/>
            <person name="Abouelleil A."/>
            <person name="Alvarado L."/>
            <person name="Chapman S.B."/>
            <person name="Gainer-Dewar J."/>
            <person name="Goldberg J."/>
            <person name="Griggs A."/>
            <person name="Gujja S."/>
            <person name="Hansen M."/>
            <person name="Howarth C."/>
            <person name="Imamovic A."/>
            <person name="Ireland A."/>
            <person name="Larimer J."/>
            <person name="McCowan C."/>
            <person name="Murphy C."/>
            <person name="Pearson M."/>
            <person name="Poon T.W."/>
            <person name="Priest M."/>
            <person name="Roberts A."/>
            <person name="Saif S."/>
            <person name="Shea T."/>
            <person name="Sykes S."/>
            <person name="Wortman J."/>
            <person name="Nusbaum C."/>
            <person name="Birren B."/>
        </authorList>
    </citation>
    <scope>NUCLEOTIDE SEQUENCE [LARGE SCALE GENOMIC DNA]</scope>
    <source>
        <strain evidence="2">NJM9701</strain>
    </source>
</reference>
<keyword evidence="1" id="KW-1133">Transmembrane helix</keyword>
<evidence type="ECO:0000313" key="2">
    <source>
        <dbReference type="EMBL" id="ETV90951.1"/>
    </source>
</evidence>
<organism evidence="2">
    <name type="scientific">Aphanomyces invadans</name>
    <dbReference type="NCBI Taxonomy" id="157072"/>
    <lineage>
        <taxon>Eukaryota</taxon>
        <taxon>Sar</taxon>
        <taxon>Stramenopiles</taxon>
        <taxon>Oomycota</taxon>
        <taxon>Saprolegniomycetes</taxon>
        <taxon>Saprolegniales</taxon>
        <taxon>Verrucalvaceae</taxon>
        <taxon>Aphanomyces</taxon>
    </lineage>
</organism>